<dbReference type="NCBIfam" id="TIGR03197">
    <property type="entry name" value="MnmC_Cterm"/>
    <property type="match status" value="1"/>
</dbReference>
<sequence>MDEPVAWLADAWAGRRQWRILDTDFGQGADFLACWRAWKGDARRPAMLHFVAFCASPPPSEELLRAATTPQLHPLAAELAGQWFGLTAGMHRFAFDGDRVLLTLFVGQVRDALRQQTFRADCVFLGRPDGTDNPTMGKALARHCRRGARLVAQVASDSLRRSLAEAGFAVQAGGDSSGGLQAVFDPAWEPRGPRPDADAEPGDCAVIGGGLAGAAVAASLARRGWRVTVLDAAQEPAAGASGLPVGLLAPHYSPDDSLLSRLSRSGVRMTMSQARMLLREGEDWAATGALEVRDLEDRRPLLADAAMQPWSREAEARHKELGRVPAGAAAIWHQQAAWIKPAALVRAWLATPGIAWQGGSRVRRIERADDCWRLEDANGATLAQATLVIAAAATGCVELLGGRIPVHPVRGQVTWSVQGSEGLPPFPLHGDGHFIAGVPTAHGPAWFCGSTFTPNESSLQARAEDQRFNLDRLARLAPPVAHAVSHAIASHALQDWTGVRCASIDRRPLLGEIEPGLWISTAMGSRGLTFAALCGELLAARVHGEPLPLERRVAQALDATR</sequence>
<gene>
    <name evidence="12" type="primary">mnmC</name>
    <name evidence="12" type="ORF">I5803_03700</name>
</gene>
<evidence type="ECO:0000256" key="6">
    <source>
        <dbReference type="ARBA" id="ARBA00022694"/>
    </source>
</evidence>
<dbReference type="EMBL" id="JADWYS010000001">
    <property type="protein sequence ID" value="MBG9387111.1"/>
    <property type="molecule type" value="Genomic_DNA"/>
</dbReference>
<dbReference type="SUPFAM" id="SSF51905">
    <property type="entry name" value="FAD/NAD(P)-binding domain"/>
    <property type="match status" value="1"/>
</dbReference>
<dbReference type="GO" id="GO:0005737">
    <property type="term" value="C:cytoplasm"/>
    <property type="evidence" value="ECO:0007669"/>
    <property type="project" value="TreeGrafter"/>
</dbReference>
<dbReference type="Proteomes" id="UP000651050">
    <property type="component" value="Unassembled WGS sequence"/>
</dbReference>
<keyword evidence="7" id="KW-0274">FAD</keyword>
<feature type="domain" description="FAD dependent oxidoreductase" evidence="10">
    <location>
        <begin position="203"/>
        <end position="541"/>
    </location>
</feature>
<evidence type="ECO:0000259" key="10">
    <source>
        <dbReference type="Pfam" id="PF01266"/>
    </source>
</evidence>
<keyword evidence="8" id="KW-0560">Oxidoreductase</keyword>
<evidence type="ECO:0000313" key="12">
    <source>
        <dbReference type="EMBL" id="MBG9387111.1"/>
    </source>
</evidence>
<evidence type="ECO:0000256" key="9">
    <source>
        <dbReference type="ARBA" id="ARBA00023268"/>
    </source>
</evidence>
<dbReference type="PANTHER" id="PTHR13847:SF283">
    <property type="entry name" value="TRNA 5-METHYLAMINOMETHYL-2-THIOURIDINE BIOSYNTHESIS BIFUNCTIONAL PROTEIN MNMC"/>
    <property type="match status" value="1"/>
</dbReference>
<dbReference type="GO" id="GO:0032259">
    <property type="term" value="P:methylation"/>
    <property type="evidence" value="ECO:0007669"/>
    <property type="project" value="UniProtKB-KW"/>
</dbReference>
<evidence type="ECO:0000259" key="11">
    <source>
        <dbReference type="Pfam" id="PF05430"/>
    </source>
</evidence>
<name>A0A931H212_9BURK</name>
<dbReference type="InterPro" id="IPR008471">
    <property type="entry name" value="MnmC-like_methylTransf"/>
</dbReference>
<keyword evidence="1" id="KW-0963">Cytoplasm</keyword>
<accession>A0A931H212</accession>
<dbReference type="InterPro" id="IPR029063">
    <property type="entry name" value="SAM-dependent_MTases_sf"/>
</dbReference>
<organism evidence="12 13">
    <name type="scientific">Caenimonas aquaedulcis</name>
    <dbReference type="NCBI Taxonomy" id="2793270"/>
    <lineage>
        <taxon>Bacteria</taxon>
        <taxon>Pseudomonadati</taxon>
        <taxon>Pseudomonadota</taxon>
        <taxon>Betaproteobacteria</taxon>
        <taxon>Burkholderiales</taxon>
        <taxon>Comamonadaceae</taxon>
        <taxon>Caenimonas</taxon>
    </lineage>
</organism>
<keyword evidence="5" id="KW-0949">S-adenosyl-L-methionine</keyword>
<evidence type="ECO:0000256" key="1">
    <source>
        <dbReference type="ARBA" id="ARBA00022490"/>
    </source>
</evidence>
<keyword evidence="9" id="KW-0511">Multifunctional enzyme</keyword>
<evidence type="ECO:0000256" key="4">
    <source>
        <dbReference type="ARBA" id="ARBA00022679"/>
    </source>
</evidence>
<dbReference type="Gene3D" id="3.40.50.150">
    <property type="entry name" value="Vaccinia Virus protein VP39"/>
    <property type="match status" value="1"/>
</dbReference>
<keyword evidence="13" id="KW-1185">Reference proteome</keyword>
<dbReference type="InterPro" id="IPR036188">
    <property type="entry name" value="FAD/NAD-bd_sf"/>
</dbReference>
<dbReference type="AlphaFoldDB" id="A0A931H212"/>
<keyword evidence="3" id="KW-0285">Flavoprotein</keyword>
<dbReference type="GO" id="GO:0016645">
    <property type="term" value="F:oxidoreductase activity, acting on the CH-NH group of donors"/>
    <property type="evidence" value="ECO:0007669"/>
    <property type="project" value="InterPro"/>
</dbReference>
<dbReference type="Gene3D" id="3.30.9.10">
    <property type="entry name" value="D-Amino Acid Oxidase, subunit A, domain 2"/>
    <property type="match status" value="1"/>
</dbReference>
<dbReference type="GO" id="GO:0008033">
    <property type="term" value="P:tRNA processing"/>
    <property type="evidence" value="ECO:0007669"/>
    <property type="project" value="UniProtKB-KW"/>
</dbReference>
<dbReference type="InterPro" id="IPR006076">
    <property type="entry name" value="FAD-dep_OxRdtase"/>
</dbReference>
<protein>
    <submittedName>
        <fullName evidence="12">FAD-dependent 5-carboxymethylaminomethyl-2-thiouridine(34) oxidoreductase MnmC</fullName>
        <ecNumber evidence="12">2.1.1.61</ecNumber>
    </submittedName>
</protein>
<dbReference type="RefSeq" id="WP_196985058.1">
    <property type="nucleotide sequence ID" value="NZ_JADWYS010000001.1"/>
</dbReference>
<evidence type="ECO:0000256" key="5">
    <source>
        <dbReference type="ARBA" id="ARBA00022691"/>
    </source>
</evidence>
<dbReference type="Pfam" id="PF01266">
    <property type="entry name" value="DAO"/>
    <property type="match status" value="1"/>
</dbReference>
<proteinExistence type="predicted"/>
<dbReference type="PANTHER" id="PTHR13847">
    <property type="entry name" value="SARCOSINE DEHYDROGENASE-RELATED"/>
    <property type="match status" value="1"/>
</dbReference>
<feature type="domain" description="MnmC-like methyltransferase" evidence="11">
    <location>
        <begin position="70"/>
        <end position="172"/>
    </location>
</feature>
<dbReference type="EC" id="2.1.1.61" evidence="12"/>
<evidence type="ECO:0000256" key="8">
    <source>
        <dbReference type="ARBA" id="ARBA00023002"/>
    </source>
</evidence>
<evidence type="ECO:0000256" key="3">
    <source>
        <dbReference type="ARBA" id="ARBA00022630"/>
    </source>
</evidence>
<comment type="caution">
    <text evidence="12">The sequence shown here is derived from an EMBL/GenBank/DDBJ whole genome shotgun (WGS) entry which is preliminary data.</text>
</comment>
<keyword evidence="6" id="KW-0819">tRNA processing</keyword>
<dbReference type="Gene3D" id="3.50.50.60">
    <property type="entry name" value="FAD/NAD(P)-binding domain"/>
    <property type="match status" value="1"/>
</dbReference>
<dbReference type="GO" id="GO:0004808">
    <property type="term" value="F:tRNA (5-methylaminomethyl-2-thiouridylate)(34)-methyltransferase activity"/>
    <property type="evidence" value="ECO:0007669"/>
    <property type="project" value="UniProtKB-EC"/>
</dbReference>
<evidence type="ECO:0000256" key="7">
    <source>
        <dbReference type="ARBA" id="ARBA00022827"/>
    </source>
</evidence>
<dbReference type="Pfam" id="PF05430">
    <property type="entry name" value="Methyltransf_30"/>
    <property type="match status" value="1"/>
</dbReference>
<evidence type="ECO:0000256" key="2">
    <source>
        <dbReference type="ARBA" id="ARBA00022603"/>
    </source>
</evidence>
<dbReference type="InterPro" id="IPR017610">
    <property type="entry name" value="tRNA_S-uridine_synth_MnmC_C"/>
</dbReference>
<keyword evidence="2 12" id="KW-0489">Methyltransferase</keyword>
<evidence type="ECO:0000313" key="13">
    <source>
        <dbReference type="Proteomes" id="UP000651050"/>
    </source>
</evidence>
<keyword evidence="4 12" id="KW-0808">Transferase</keyword>
<reference evidence="12" key="1">
    <citation type="submission" date="2020-11" db="EMBL/GenBank/DDBJ databases">
        <title>Bacterial whole genome sequence for Caenimonas sp. DR4.4.</title>
        <authorList>
            <person name="Le V."/>
            <person name="Ko S.-R."/>
            <person name="Ahn C.-Y."/>
            <person name="Oh H.-M."/>
        </authorList>
    </citation>
    <scope>NUCLEOTIDE SEQUENCE</scope>
    <source>
        <strain evidence="12">DR4.4</strain>
    </source>
</reference>